<name>A0ABV1VZN1_9ACTN</name>
<dbReference type="Gene3D" id="3.30.565.10">
    <property type="entry name" value="Histidine kinase-like ATPase, C-terminal domain"/>
    <property type="match status" value="1"/>
</dbReference>
<evidence type="ECO:0000313" key="2">
    <source>
        <dbReference type="Proteomes" id="UP001458415"/>
    </source>
</evidence>
<reference evidence="1 2" key="1">
    <citation type="submission" date="2024-06" db="EMBL/GenBank/DDBJ databases">
        <title>The Natural Products Discovery Center: Release of the First 8490 Sequenced Strains for Exploring Actinobacteria Biosynthetic Diversity.</title>
        <authorList>
            <person name="Kalkreuter E."/>
            <person name="Kautsar S.A."/>
            <person name="Yang D."/>
            <person name="Bader C.D."/>
            <person name="Teijaro C.N."/>
            <person name="Fluegel L."/>
            <person name="Davis C.M."/>
            <person name="Simpson J.R."/>
            <person name="Lauterbach L."/>
            <person name="Steele A.D."/>
            <person name="Gui C."/>
            <person name="Meng S."/>
            <person name="Li G."/>
            <person name="Viehrig K."/>
            <person name="Ye F."/>
            <person name="Su P."/>
            <person name="Kiefer A.F."/>
            <person name="Nichols A."/>
            <person name="Cepeda A.J."/>
            <person name="Yan W."/>
            <person name="Fan B."/>
            <person name="Jiang Y."/>
            <person name="Adhikari A."/>
            <person name="Zheng C.-J."/>
            <person name="Schuster L."/>
            <person name="Cowan T.M."/>
            <person name="Smanski M.J."/>
            <person name="Chevrette M.G."/>
            <person name="De Carvalho L.P.S."/>
            <person name="Shen B."/>
        </authorList>
    </citation>
    <scope>NUCLEOTIDE SEQUENCE [LARGE SCALE GENOMIC DNA]</scope>
    <source>
        <strain evidence="1 2">NPDC000634</strain>
    </source>
</reference>
<dbReference type="GO" id="GO:0005524">
    <property type="term" value="F:ATP binding"/>
    <property type="evidence" value="ECO:0007669"/>
    <property type="project" value="UniProtKB-KW"/>
</dbReference>
<keyword evidence="1" id="KW-0547">Nucleotide-binding</keyword>
<dbReference type="InterPro" id="IPR036890">
    <property type="entry name" value="HATPase_C_sf"/>
</dbReference>
<keyword evidence="2" id="KW-1185">Reference proteome</keyword>
<dbReference type="Proteomes" id="UP001458415">
    <property type="component" value="Unassembled WGS sequence"/>
</dbReference>
<evidence type="ECO:0000313" key="1">
    <source>
        <dbReference type="EMBL" id="MER6976938.1"/>
    </source>
</evidence>
<sequence length="50" mass="5434">MTRLPTPAPEGDPRDGGRRLMLVEALAGRWGWSPRADGDLGKTVWAECAL</sequence>
<gene>
    <name evidence="1" type="ORF">ABT317_07855</name>
</gene>
<dbReference type="EMBL" id="JBEPCU010000079">
    <property type="protein sequence ID" value="MER6976938.1"/>
    <property type="molecule type" value="Genomic_DNA"/>
</dbReference>
<keyword evidence="1" id="KW-0067">ATP-binding</keyword>
<proteinExistence type="predicted"/>
<protein>
    <submittedName>
        <fullName evidence="1">ATP-binding protein</fullName>
    </submittedName>
</protein>
<comment type="caution">
    <text evidence="1">The sequence shown here is derived from an EMBL/GenBank/DDBJ whole genome shotgun (WGS) entry which is preliminary data.</text>
</comment>
<accession>A0ABV1VZN1</accession>
<organism evidence="1 2">
    <name type="scientific">Streptomyces carpinensis</name>
    <dbReference type="NCBI Taxonomy" id="66369"/>
    <lineage>
        <taxon>Bacteria</taxon>
        <taxon>Bacillati</taxon>
        <taxon>Actinomycetota</taxon>
        <taxon>Actinomycetes</taxon>
        <taxon>Kitasatosporales</taxon>
        <taxon>Streptomycetaceae</taxon>
        <taxon>Streptomyces</taxon>
    </lineage>
</organism>
<dbReference type="RefSeq" id="WP_143668202.1">
    <property type="nucleotide sequence ID" value="NZ_MUBM01000331.1"/>
</dbReference>